<evidence type="ECO:0000256" key="2">
    <source>
        <dbReference type="SAM" id="Phobius"/>
    </source>
</evidence>
<evidence type="ECO:0000256" key="1">
    <source>
        <dbReference type="SAM" id="MobiDB-lite"/>
    </source>
</evidence>
<evidence type="ECO:0000313" key="4">
    <source>
        <dbReference type="Proteomes" id="UP000184509"/>
    </source>
</evidence>
<feature type="compositionally biased region" description="Polar residues" evidence="1">
    <location>
        <begin position="49"/>
        <end position="64"/>
    </location>
</feature>
<proteinExistence type="predicted"/>
<keyword evidence="2" id="KW-1133">Transmembrane helix</keyword>
<dbReference type="EMBL" id="FQTV01000009">
    <property type="protein sequence ID" value="SHF46371.1"/>
    <property type="molecule type" value="Genomic_DNA"/>
</dbReference>
<dbReference type="Pfam" id="PF16118">
    <property type="entry name" value="DUF4834"/>
    <property type="match status" value="1"/>
</dbReference>
<feature type="region of interest" description="Disordered" evidence="1">
    <location>
        <begin position="41"/>
        <end position="71"/>
    </location>
</feature>
<accession>A0A1M5BVJ0</accession>
<dbReference type="InterPro" id="IPR032272">
    <property type="entry name" value="DUF4834"/>
</dbReference>
<name>A0A1M5BVJ0_9BACE</name>
<keyword evidence="2" id="KW-0472">Membrane</keyword>
<dbReference type="AlphaFoldDB" id="A0A1M5BVJ0"/>
<organism evidence="3 4">
    <name type="scientific">Bacteroides luti</name>
    <dbReference type="NCBI Taxonomy" id="1297750"/>
    <lineage>
        <taxon>Bacteria</taxon>
        <taxon>Pseudomonadati</taxon>
        <taxon>Bacteroidota</taxon>
        <taxon>Bacteroidia</taxon>
        <taxon>Bacteroidales</taxon>
        <taxon>Bacteroidaceae</taxon>
        <taxon>Bacteroides</taxon>
    </lineage>
</organism>
<sequence>MGAIFSLFFFIIIIVLVFGLSIISGILRLLFGFGRKSHTRSYNFGGGERTSNTHSDTSSGAASDSKSKHKKIFDKDDGEYVEFEEVKEDK</sequence>
<evidence type="ECO:0008006" key="5">
    <source>
        <dbReference type="Google" id="ProtNLM"/>
    </source>
</evidence>
<protein>
    <recommendedName>
        <fullName evidence="5">DUF4834 domain-containing protein</fullName>
    </recommendedName>
</protein>
<evidence type="ECO:0000313" key="3">
    <source>
        <dbReference type="EMBL" id="SHF46371.1"/>
    </source>
</evidence>
<gene>
    <name evidence="3" type="ORF">SAMN05444405_1096</name>
</gene>
<dbReference type="RefSeq" id="WP_073401569.1">
    <property type="nucleotide sequence ID" value="NZ_FQTV01000009.1"/>
</dbReference>
<keyword evidence="2" id="KW-0812">Transmembrane</keyword>
<dbReference type="OrthoDB" id="998001at2"/>
<dbReference type="STRING" id="1297750.SAMN05444405_1096"/>
<keyword evidence="4" id="KW-1185">Reference proteome</keyword>
<dbReference type="Proteomes" id="UP000184509">
    <property type="component" value="Unassembled WGS sequence"/>
</dbReference>
<reference evidence="3 4" key="1">
    <citation type="submission" date="2016-11" db="EMBL/GenBank/DDBJ databases">
        <authorList>
            <person name="Jaros S."/>
            <person name="Januszkiewicz K."/>
            <person name="Wedrychowicz H."/>
        </authorList>
    </citation>
    <scope>NUCLEOTIDE SEQUENCE [LARGE SCALE GENOMIC DNA]</scope>
    <source>
        <strain evidence="3 4">DSM 26991</strain>
    </source>
</reference>
<feature type="transmembrane region" description="Helical" evidence="2">
    <location>
        <begin position="6"/>
        <end position="31"/>
    </location>
</feature>